<sequence>MLTDALTRLRNHIDEVPSRLVNFSEPELTDHLPGKWSRKEILGHLIDSAINNLKRFTDAQSAEGSYLIQSYNQNKLVVVNQYQKLPLAHLLTLWSSLNRQILAVAEAIPTDTLNRSIQISQAIQPADVRQLHTLGWLIEDYVIHLEHHLKTLL</sequence>
<dbReference type="InterPro" id="IPR034660">
    <property type="entry name" value="DinB/YfiT-like"/>
</dbReference>
<gene>
    <name evidence="2" type="ORF">GO755_21830</name>
</gene>
<dbReference type="Proteomes" id="UP000436006">
    <property type="component" value="Unassembled WGS sequence"/>
</dbReference>
<evidence type="ECO:0000313" key="3">
    <source>
        <dbReference type="Proteomes" id="UP000436006"/>
    </source>
</evidence>
<protein>
    <submittedName>
        <fullName evidence="2">DinB family protein</fullName>
    </submittedName>
</protein>
<proteinExistence type="predicted"/>
<feature type="domain" description="DinB-like" evidence="1">
    <location>
        <begin position="9"/>
        <end position="151"/>
    </location>
</feature>
<dbReference type="Pfam" id="PF12867">
    <property type="entry name" value="DinB_2"/>
    <property type="match status" value="1"/>
</dbReference>
<evidence type="ECO:0000259" key="1">
    <source>
        <dbReference type="Pfam" id="PF12867"/>
    </source>
</evidence>
<dbReference type="AlphaFoldDB" id="A0A7K1SGJ0"/>
<keyword evidence="3" id="KW-1185">Reference proteome</keyword>
<name>A0A7K1SGJ0_9BACT</name>
<comment type="caution">
    <text evidence="2">The sequence shown here is derived from an EMBL/GenBank/DDBJ whole genome shotgun (WGS) entry which is preliminary data.</text>
</comment>
<dbReference type="SUPFAM" id="SSF109854">
    <property type="entry name" value="DinB/YfiT-like putative metalloenzymes"/>
    <property type="match status" value="1"/>
</dbReference>
<organism evidence="2 3">
    <name type="scientific">Spirosoma arboris</name>
    <dbReference type="NCBI Taxonomy" id="2682092"/>
    <lineage>
        <taxon>Bacteria</taxon>
        <taxon>Pseudomonadati</taxon>
        <taxon>Bacteroidota</taxon>
        <taxon>Cytophagia</taxon>
        <taxon>Cytophagales</taxon>
        <taxon>Cytophagaceae</taxon>
        <taxon>Spirosoma</taxon>
    </lineage>
</organism>
<reference evidence="2 3" key="1">
    <citation type="submission" date="2019-12" db="EMBL/GenBank/DDBJ databases">
        <title>Spirosoma sp. HMF4905 genome sequencing and assembly.</title>
        <authorList>
            <person name="Kang H."/>
            <person name="Cha I."/>
            <person name="Kim H."/>
            <person name="Joh K."/>
        </authorList>
    </citation>
    <scope>NUCLEOTIDE SEQUENCE [LARGE SCALE GENOMIC DNA]</scope>
    <source>
        <strain evidence="2 3">HMF4905</strain>
    </source>
</reference>
<dbReference type="EMBL" id="WPIN01000008">
    <property type="protein sequence ID" value="MVM32696.1"/>
    <property type="molecule type" value="Genomic_DNA"/>
</dbReference>
<evidence type="ECO:0000313" key="2">
    <source>
        <dbReference type="EMBL" id="MVM32696.1"/>
    </source>
</evidence>
<accession>A0A7K1SGJ0</accession>
<dbReference type="Gene3D" id="1.20.120.450">
    <property type="entry name" value="dinb family like domain"/>
    <property type="match status" value="1"/>
</dbReference>
<dbReference type="InterPro" id="IPR024775">
    <property type="entry name" value="DinB-like"/>
</dbReference>
<dbReference type="RefSeq" id="WP_157587412.1">
    <property type="nucleotide sequence ID" value="NZ_WPIN01000008.1"/>
</dbReference>